<organism evidence="5 6">
    <name type="scientific">Coilia grayii</name>
    <name type="common">Gray's grenadier anchovy</name>
    <dbReference type="NCBI Taxonomy" id="363190"/>
    <lineage>
        <taxon>Eukaryota</taxon>
        <taxon>Metazoa</taxon>
        <taxon>Chordata</taxon>
        <taxon>Craniata</taxon>
        <taxon>Vertebrata</taxon>
        <taxon>Euteleostomi</taxon>
        <taxon>Actinopterygii</taxon>
        <taxon>Neopterygii</taxon>
        <taxon>Teleostei</taxon>
        <taxon>Clupei</taxon>
        <taxon>Clupeiformes</taxon>
        <taxon>Clupeoidei</taxon>
        <taxon>Engraulidae</taxon>
        <taxon>Coilinae</taxon>
        <taxon>Coilia</taxon>
    </lineage>
</organism>
<feature type="region of interest" description="Disordered" evidence="2">
    <location>
        <begin position="34"/>
        <end position="64"/>
    </location>
</feature>
<dbReference type="Proteomes" id="UP001591681">
    <property type="component" value="Unassembled WGS sequence"/>
</dbReference>
<dbReference type="InterPro" id="IPR050098">
    <property type="entry name" value="TFPI/VKTCI-like"/>
</dbReference>
<feature type="compositionally biased region" description="Polar residues" evidence="2">
    <location>
        <begin position="48"/>
        <end position="63"/>
    </location>
</feature>
<dbReference type="PROSITE" id="PS50279">
    <property type="entry name" value="BPTI_KUNITZ_2"/>
    <property type="match status" value="1"/>
</dbReference>
<name>A0ABD1JDJ4_9TELE</name>
<keyword evidence="3" id="KW-0812">Transmembrane</keyword>
<evidence type="ECO:0000259" key="4">
    <source>
        <dbReference type="PROSITE" id="PS50279"/>
    </source>
</evidence>
<dbReference type="PRINTS" id="PR00759">
    <property type="entry name" value="BASICPTASE"/>
</dbReference>
<dbReference type="InterPro" id="IPR020901">
    <property type="entry name" value="Prtase_inh_Kunz-CS"/>
</dbReference>
<dbReference type="SUPFAM" id="SSF57362">
    <property type="entry name" value="BPTI-like"/>
    <property type="match status" value="1"/>
</dbReference>
<reference evidence="5 6" key="1">
    <citation type="submission" date="2024-09" db="EMBL/GenBank/DDBJ databases">
        <title>A chromosome-level genome assembly of Gray's grenadier anchovy, Coilia grayii.</title>
        <authorList>
            <person name="Fu Z."/>
        </authorList>
    </citation>
    <scope>NUCLEOTIDE SEQUENCE [LARGE SCALE GENOMIC DNA]</scope>
    <source>
        <strain evidence="5">G4</strain>
        <tissue evidence="5">Muscle</tissue>
    </source>
</reference>
<keyword evidence="1" id="KW-1015">Disulfide bond</keyword>
<keyword evidence="3" id="KW-1133">Transmembrane helix</keyword>
<sequence>MRCYMFMSSDAPYPPPNHPEEAAVSPTLTQAQVLEDPDPAEGTAITELPSSDAENGVPNSSDPAVTEDLYSTKLAPAVIATTAIHLPEACREPVVVGPCKGAFPRFYYNATTHSCQTFLFGGCRDKANNFLSREECESTCRGGAAPPEEELTPESLPPVPATTVRLPPDPTEETTTTEQPPPTKTTTASPASDWPFWSWVDIPDQYWIFIYAGAGAVGLLILILTIVLVIVCRRRRRREAYRVRMHPGKRWRDSEQGGFYDRMRKGTRFGRQEPVYANVRTGPKHKHKPKQKRRR</sequence>
<feature type="region of interest" description="Disordered" evidence="2">
    <location>
        <begin position="139"/>
        <end position="190"/>
    </location>
</feature>
<evidence type="ECO:0000313" key="5">
    <source>
        <dbReference type="EMBL" id="KAL2085226.1"/>
    </source>
</evidence>
<dbReference type="SMART" id="SM00131">
    <property type="entry name" value="KU"/>
    <property type="match status" value="1"/>
</dbReference>
<dbReference type="Gene3D" id="4.10.410.10">
    <property type="entry name" value="Pancreatic trypsin inhibitor Kunitz domain"/>
    <property type="match status" value="1"/>
</dbReference>
<accession>A0ABD1JDJ4</accession>
<feature type="compositionally biased region" description="Basic residues" evidence="2">
    <location>
        <begin position="282"/>
        <end position="295"/>
    </location>
</feature>
<dbReference type="InterPro" id="IPR036880">
    <property type="entry name" value="Kunitz_BPTI_sf"/>
</dbReference>
<dbReference type="Pfam" id="PF00014">
    <property type="entry name" value="Kunitz_BPTI"/>
    <property type="match status" value="1"/>
</dbReference>
<comment type="caution">
    <text evidence="5">The sequence shown here is derived from an EMBL/GenBank/DDBJ whole genome shotgun (WGS) entry which is preliminary data.</text>
</comment>
<dbReference type="PANTHER" id="PTHR10083">
    <property type="entry name" value="KUNITZ-TYPE PROTEASE INHIBITOR-RELATED"/>
    <property type="match status" value="1"/>
</dbReference>
<keyword evidence="3" id="KW-0472">Membrane</keyword>
<feature type="domain" description="BPTI/Kunitz inhibitor" evidence="4">
    <location>
        <begin position="90"/>
        <end position="140"/>
    </location>
</feature>
<dbReference type="AlphaFoldDB" id="A0ABD1JDJ4"/>
<feature type="region of interest" description="Disordered" evidence="2">
    <location>
        <begin position="270"/>
        <end position="295"/>
    </location>
</feature>
<feature type="compositionally biased region" description="Low complexity" evidence="2">
    <location>
        <begin position="173"/>
        <end position="190"/>
    </location>
</feature>
<protein>
    <recommendedName>
        <fullName evidence="4">BPTI/Kunitz inhibitor domain-containing protein</fullName>
    </recommendedName>
</protein>
<feature type="transmembrane region" description="Helical" evidence="3">
    <location>
        <begin position="206"/>
        <end position="232"/>
    </location>
</feature>
<dbReference type="PROSITE" id="PS00280">
    <property type="entry name" value="BPTI_KUNITZ_1"/>
    <property type="match status" value="1"/>
</dbReference>
<dbReference type="PANTHER" id="PTHR10083:SF374">
    <property type="entry name" value="BPTI_KUNITZ INHIBITOR DOMAIN-CONTAINING PROTEIN"/>
    <property type="match status" value="1"/>
</dbReference>
<dbReference type="InterPro" id="IPR002223">
    <property type="entry name" value="Kunitz_BPTI"/>
</dbReference>
<keyword evidence="6" id="KW-1185">Reference proteome</keyword>
<evidence type="ECO:0000256" key="3">
    <source>
        <dbReference type="SAM" id="Phobius"/>
    </source>
</evidence>
<evidence type="ECO:0000313" key="6">
    <source>
        <dbReference type="Proteomes" id="UP001591681"/>
    </source>
</evidence>
<dbReference type="EMBL" id="JBHFQA010000016">
    <property type="protein sequence ID" value="KAL2085226.1"/>
    <property type="molecule type" value="Genomic_DNA"/>
</dbReference>
<gene>
    <name evidence="5" type="ORF">ACEWY4_018546</name>
</gene>
<evidence type="ECO:0000256" key="1">
    <source>
        <dbReference type="ARBA" id="ARBA00023157"/>
    </source>
</evidence>
<proteinExistence type="predicted"/>
<evidence type="ECO:0000256" key="2">
    <source>
        <dbReference type="SAM" id="MobiDB-lite"/>
    </source>
</evidence>